<keyword evidence="2" id="KW-1185">Reference proteome</keyword>
<organism evidence="1 2">
    <name type="scientific">Niabella drilacis (strain DSM 25811 / CCM 8410 / CCUG 62505 / LMG 26954 / E90)</name>
    <dbReference type="NCBI Taxonomy" id="1285928"/>
    <lineage>
        <taxon>Bacteria</taxon>
        <taxon>Pseudomonadati</taxon>
        <taxon>Bacteroidota</taxon>
        <taxon>Chitinophagia</taxon>
        <taxon>Chitinophagales</taxon>
        <taxon>Chitinophagaceae</taxon>
        <taxon>Niabella</taxon>
    </lineage>
</organism>
<dbReference type="AlphaFoldDB" id="A0A1G6LJM2"/>
<accession>A0A1G6LJM2</accession>
<evidence type="ECO:0000313" key="2">
    <source>
        <dbReference type="Proteomes" id="UP000198757"/>
    </source>
</evidence>
<dbReference type="EMBL" id="FMZO01000002">
    <property type="protein sequence ID" value="SDC42796.1"/>
    <property type="molecule type" value="Genomic_DNA"/>
</dbReference>
<protein>
    <submittedName>
        <fullName evidence="1">Uncharacterized protein</fullName>
    </submittedName>
</protein>
<evidence type="ECO:0000313" key="1">
    <source>
        <dbReference type="EMBL" id="SDC42796.1"/>
    </source>
</evidence>
<proteinExistence type="predicted"/>
<dbReference type="RefSeq" id="WP_090388967.1">
    <property type="nucleotide sequence ID" value="NZ_FMZO01000002.1"/>
</dbReference>
<reference evidence="2" key="1">
    <citation type="submission" date="2016-10" db="EMBL/GenBank/DDBJ databases">
        <authorList>
            <person name="Varghese N."/>
            <person name="Submissions S."/>
        </authorList>
    </citation>
    <scope>NUCLEOTIDE SEQUENCE [LARGE SCALE GENOMIC DNA]</scope>
    <source>
        <strain evidence="2">DSM 25811 / CCM 8410 / LMG 26954 / E90</strain>
    </source>
</reference>
<dbReference type="Proteomes" id="UP000198757">
    <property type="component" value="Unassembled WGS sequence"/>
</dbReference>
<dbReference type="OrthoDB" id="658081at2"/>
<sequence length="167" mass="18471">MNNAVAIPAPNTNTPFNEAQWLQVLFLLADTQSWLQQLQEGLIWQLPVKNRKKLLRKGWYLTASALAHILERHYYKVPRHPLASKFTLPIPDIAAAIRDAYQQPPAPMPDSDLQQRVWDTGAPLGYDTTGRVVSVLTVISTAAGEIVTAFPGTVDPRGQRGNPVSPP</sequence>
<gene>
    <name evidence="1" type="ORF">SAMN04487894_102354</name>
</gene>
<name>A0A1G6LJM2_NIADE</name>